<dbReference type="Pfam" id="PF16944">
    <property type="entry name" value="KCH"/>
    <property type="match status" value="1"/>
</dbReference>
<dbReference type="AlphaFoldDB" id="A0A4P9WE01"/>
<reference evidence="3" key="1">
    <citation type="journal article" date="2018" name="Nat. Microbiol.">
        <title>Leveraging single-cell genomics to expand the fungal tree of life.</title>
        <authorList>
            <person name="Ahrendt S.R."/>
            <person name="Quandt C.A."/>
            <person name="Ciobanu D."/>
            <person name="Clum A."/>
            <person name="Salamov A."/>
            <person name="Andreopoulos B."/>
            <person name="Cheng J.F."/>
            <person name="Woyke T."/>
            <person name="Pelin A."/>
            <person name="Henrissat B."/>
            <person name="Reynolds N.K."/>
            <person name="Benny G.L."/>
            <person name="Smith M.E."/>
            <person name="James T.Y."/>
            <person name="Grigoriev I.V."/>
        </authorList>
    </citation>
    <scope>NUCLEOTIDE SEQUENCE [LARGE SCALE GENOMIC DNA]</scope>
</reference>
<keyword evidence="1" id="KW-0472">Membrane</keyword>
<keyword evidence="3" id="KW-1185">Reference proteome</keyword>
<feature type="transmembrane region" description="Helical" evidence="1">
    <location>
        <begin position="30"/>
        <end position="54"/>
    </location>
</feature>
<evidence type="ECO:0000313" key="2">
    <source>
        <dbReference type="EMBL" id="RKO89985.1"/>
    </source>
</evidence>
<feature type="transmembrane region" description="Helical" evidence="1">
    <location>
        <begin position="205"/>
        <end position="232"/>
    </location>
</feature>
<dbReference type="EMBL" id="KZ995785">
    <property type="protein sequence ID" value="RKO89985.1"/>
    <property type="molecule type" value="Genomic_DNA"/>
</dbReference>
<dbReference type="OrthoDB" id="2128042at2759"/>
<protein>
    <submittedName>
        <fullName evidence="2">Uncharacterized protein</fullName>
    </submittedName>
</protein>
<evidence type="ECO:0000313" key="3">
    <source>
        <dbReference type="Proteomes" id="UP000269721"/>
    </source>
</evidence>
<gene>
    <name evidence="2" type="ORF">BDK51DRAFT_15094</name>
</gene>
<organism evidence="2 3">
    <name type="scientific">Blyttiomyces helicus</name>
    <dbReference type="NCBI Taxonomy" id="388810"/>
    <lineage>
        <taxon>Eukaryota</taxon>
        <taxon>Fungi</taxon>
        <taxon>Fungi incertae sedis</taxon>
        <taxon>Chytridiomycota</taxon>
        <taxon>Chytridiomycota incertae sedis</taxon>
        <taxon>Chytridiomycetes</taxon>
        <taxon>Chytridiomycetes incertae sedis</taxon>
        <taxon>Blyttiomyces</taxon>
    </lineage>
</organism>
<dbReference type="GO" id="GO:0015079">
    <property type="term" value="F:potassium ion transmembrane transporter activity"/>
    <property type="evidence" value="ECO:0007669"/>
    <property type="project" value="InterPro"/>
</dbReference>
<evidence type="ECO:0000256" key="1">
    <source>
        <dbReference type="SAM" id="Phobius"/>
    </source>
</evidence>
<sequence>REHITDHKFDQVDVDDFVEDSCTRQMSYSWVFAVTLKAILVYMADIGVVMLIFISNQSGNPLGDGWLQLGTVVLSFLLLGIEWKKGLAIVKSLDISYAFTSTVAYRYYVIRSYAHFCFFEQIQNSRRTVDVLAFFVFFTFRGWKRLLLAEFPRALLNFLNLYDVLSGEISTRAGIYLINPATGKETPDTSNNTYIFITRGGTAAVATWLTAFSVLIWTISAISLVVAFFIYVPLLCNIRGNLKEYCCHKIDKRISELLRKKSRKRIEAARKAEIREIEKYGGRAPGGPTLPNV</sequence>
<feature type="non-terminal residue" evidence="2">
    <location>
        <position position="293"/>
    </location>
</feature>
<name>A0A4P9WE01_9FUNG</name>
<dbReference type="PANTHER" id="PTHR36424:SF1">
    <property type="entry name" value="LOW AFFINITY K(+) TRANSPORTER 1-RELATED"/>
    <property type="match status" value="1"/>
</dbReference>
<keyword evidence="1" id="KW-0812">Transmembrane</keyword>
<proteinExistence type="predicted"/>
<dbReference type="InterPro" id="IPR031606">
    <property type="entry name" value="Kch1/2"/>
</dbReference>
<dbReference type="PANTHER" id="PTHR36424">
    <property type="entry name" value="PHEROMONE-REGULATED MEMBRANE PROTEIN 6"/>
    <property type="match status" value="1"/>
</dbReference>
<keyword evidence="1" id="KW-1133">Transmembrane helix</keyword>
<dbReference type="Proteomes" id="UP000269721">
    <property type="component" value="Unassembled WGS sequence"/>
</dbReference>
<feature type="transmembrane region" description="Helical" evidence="1">
    <location>
        <begin position="66"/>
        <end position="83"/>
    </location>
</feature>
<accession>A0A4P9WE01</accession>
<feature type="non-terminal residue" evidence="2">
    <location>
        <position position="1"/>
    </location>
</feature>
<dbReference type="GO" id="GO:0005886">
    <property type="term" value="C:plasma membrane"/>
    <property type="evidence" value="ECO:0007669"/>
    <property type="project" value="InterPro"/>
</dbReference>